<dbReference type="KEGG" id="ccur:IAR63_06545"/>
<dbReference type="Gene3D" id="2.40.10.10">
    <property type="entry name" value="Trypsin-like serine proteases"/>
    <property type="match status" value="4"/>
</dbReference>
<dbReference type="PANTHER" id="PTHR43019">
    <property type="entry name" value="SERINE ENDOPROTEASE DEGS"/>
    <property type="match status" value="1"/>
</dbReference>
<dbReference type="InterPro" id="IPR043504">
    <property type="entry name" value="Peptidase_S1_PA_chymotrypsin"/>
</dbReference>
<organism evidence="1 2">
    <name type="scientific">Cylindrospermopsis curvispora GIHE-G1</name>
    <dbReference type="NCBI Taxonomy" id="2666332"/>
    <lineage>
        <taxon>Bacteria</taxon>
        <taxon>Bacillati</taxon>
        <taxon>Cyanobacteriota</taxon>
        <taxon>Cyanophyceae</taxon>
        <taxon>Nostocales</taxon>
        <taxon>Aphanizomenonaceae</taxon>
        <taxon>Cylindrospermopsis</taxon>
    </lineage>
</organism>
<accession>A0A7H0F3Q5</accession>
<evidence type="ECO:0000313" key="2">
    <source>
        <dbReference type="Proteomes" id="UP000516013"/>
    </source>
</evidence>
<evidence type="ECO:0000313" key="1">
    <source>
        <dbReference type="EMBL" id="QNP30671.1"/>
    </source>
</evidence>
<name>A0A7H0F3Q5_9CYAN</name>
<gene>
    <name evidence="1" type="ORF">IAR63_06545</name>
</gene>
<dbReference type="EMBL" id="CP060822">
    <property type="protein sequence ID" value="QNP30671.1"/>
    <property type="molecule type" value="Genomic_DNA"/>
</dbReference>
<dbReference type="RefSeq" id="WP_187707022.1">
    <property type="nucleotide sequence ID" value="NZ_CP060822.1"/>
</dbReference>
<keyword evidence="2" id="KW-1185">Reference proteome</keyword>
<dbReference type="AlphaFoldDB" id="A0A7H0F3Q5"/>
<dbReference type="PANTHER" id="PTHR43019:SF23">
    <property type="entry name" value="PROTEASE DO-LIKE 5, CHLOROPLASTIC"/>
    <property type="match status" value="1"/>
</dbReference>
<dbReference type="Pfam" id="PF13365">
    <property type="entry name" value="Trypsin_2"/>
    <property type="match status" value="2"/>
</dbReference>
<dbReference type="SUPFAM" id="SSF50494">
    <property type="entry name" value="Trypsin-like serine proteases"/>
    <property type="match status" value="2"/>
</dbReference>
<protein>
    <submittedName>
        <fullName evidence="1">Trypsin-like peptidase domain-containing protein</fullName>
    </submittedName>
</protein>
<dbReference type="InterPro" id="IPR009003">
    <property type="entry name" value="Peptidase_S1_PA"/>
</dbReference>
<reference evidence="1 2" key="1">
    <citation type="submission" date="2020-08" db="EMBL/GenBank/DDBJ databases">
        <title>Complete genome sequence of Raphidiopsis curvispora isolated from drinking water reservoir in South Korea.</title>
        <authorList>
            <person name="Jeong J."/>
        </authorList>
    </citation>
    <scope>NUCLEOTIDE SEQUENCE [LARGE SCALE GENOMIC DNA]</scope>
    <source>
        <strain evidence="1 2">GIHE-G1</strain>
    </source>
</reference>
<sequence>MIKQNSVIISVAISIALTATTAIRTRSQTIEETLKATTVQVNIYGSGTNLPGGSGVIIDKKGDTYTVLTANHVVCEDISTTQVNCARDLRYTIGTYTGQEYPVNIKTRRIFQQHRTKDPDLATVTFEAKEDYPVAQLGNSDEVQIGTDIIVTGFPSIFGKRGTGRNYTATVGKVVSKNPDALEGYSLVYNANTFIGNSGGPVFDSNGQVIAIHGLADATGSGENPSPIKTGFNAGIPINTFLSLQLGADGEPLICNLKQNTEQVYSENQLQTMINQITVKVIGNQNSGSGTIVGKNQDRYLLLTNSHVLSGLDISKLRVRTHDAKVYPAKALNIFNRLDLAVLEFTSKRPYCTPKRVSPRNPAKSAGILAAGYPNLRDKIVFRPGEVEEIISQPSFKDGYEIGYTSEIDQGMSGGPILNFRGHLIGINGRSSYPISNWYVYTNGDRPTDREIEQFRKLSWGLPIRVFLSTAEPQMIADYNLSLSLGN</sequence>
<proteinExistence type="predicted"/>
<dbReference type="Proteomes" id="UP000516013">
    <property type="component" value="Chromosome"/>
</dbReference>